<dbReference type="EMBL" id="JAIEZQ010000001">
    <property type="protein sequence ID" value="MBY9073941.1"/>
    <property type="molecule type" value="Genomic_DNA"/>
</dbReference>
<protein>
    <submittedName>
        <fullName evidence="1">DUF3500 domain-containing protein</fullName>
    </submittedName>
</protein>
<reference evidence="1 2" key="1">
    <citation type="submission" date="2021-08" db="EMBL/GenBank/DDBJ databases">
        <title>Nocardioides bacterium WL0053 sp. nov., isolated from the sediment.</title>
        <authorList>
            <person name="Wang L."/>
            <person name="Zhang D."/>
            <person name="Zhang A."/>
        </authorList>
    </citation>
    <scope>NUCLEOTIDE SEQUENCE [LARGE SCALE GENOMIC DNA]</scope>
    <source>
        <strain evidence="1 2">WL0053</strain>
    </source>
</reference>
<dbReference type="Proteomes" id="UP000754710">
    <property type="component" value="Unassembled WGS sequence"/>
</dbReference>
<evidence type="ECO:0000313" key="2">
    <source>
        <dbReference type="Proteomes" id="UP000754710"/>
    </source>
</evidence>
<sequence>MDGSVREAAESFLSVLSDGQRDVATYPFDGAERTTWAYTPGPRGGLALADMDAPQRAAALALLEAGLSAGGARTARAVMGLEPVLRALEEAAGRPGYERRDPEHYWFSVFGDPSRTGPWGWRVGGHHVCVHVNAVGDAAATVPLFLGANPARVPDGPQRGLRVLAAEEDRARDLLAALGADERTAALVSPDAPPDIRTGNAVRADIAAVPTGVSWGDLGSAGRAALERLLDVYLGRFRVPPEVDVPALTFAWAGSTTPGEGHYYALRSGTFLVEYDNTQDGANHVHTVVRDVRRDWAVDLLAAHYRTAH</sequence>
<dbReference type="PANTHER" id="PTHR37489:SF1">
    <property type="entry name" value="DUF3500 DOMAIN-CONTAINING PROTEIN"/>
    <property type="match status" value="1"/>
</dbReference>
<organism evidence="1 2">
    <name type="scientific">Nocardioides jiangsuensis</name>
    <dbReference type="NCBI Taxonomy" id="2866161"/>
    <lineage>
        <taxon>Bacteria</taxon>
        <taxon>Bacillati</taxon>
        <taxon>Actinomycetota</taxon>
        <taxon>Actinomycetes</taxon>
        <taxon>Propionibacteriales</taxon>
        <taxon>Nocardioidaceae</taxon>
        <taxon>Nocardioides</taxon>
    </lineage>
</organism>
<evidence type="ECO:0000313" key="1">
    <source>
        <dbReference type="EMBL" id="MBY9073941.1"/>
    </source>
</evidence>
<name>A0ABS7RFY0_9ACTN</name>
<proteinExistence type="predicted"/>
<dbReference type="Pfam" id="PF12006">
    <property type="entry name" value="DUF3500"/>
    <property type="match status" value="1"/>
</dbReference>
<dbReference type="PANTHER" id="PTHR37489">
    <property type="entry name" value="DUF3500 DOMAIN-CONTAINING PROTEIN"/>
    <property type="match status" value="1"/>
</dbReference>
<accession>A0ABS7RFY0</accession>
<dbReference type="InterPro" id="IPR021889">
    <property type="entry name" value="DUF3500"/>
</dbReference>
<gene>
    <name evidence="1" type="ORF">K1X13_03805</name>
</gene>
<comment type="caution">
    <text evidence="1">The sequence shown here is derived from an EMBL/GenBank/DDBJ whole genome shotgun (WGS) entry which is preliminary data.</text>
</comment>
<keyword evidence="2" id="KW-1185">Reference proteome</keyword>